<comment type="function">
    <text evidence="5 6">Binds directly to 23S ribosomal RNA and is necessary for the in vitro assembly process of the 50S ribosomal subunit. It is not involved in the protein synthesizing functions of that subunit.</text>
</comment>
<keyword evidence="2 5" id="KW-0689">Ribosomal protein</keyword>
<comment type="similarity">
    <text evidence="1 5 6">Belongs to the bacterial ribosomal protein bL20 family.</text>
</comment>
<evidence type="ECO:0000313" key="8">
    <source>
        <dbReference type="Proteomes" id="UP001214250"/>
    </source>
</evidence>
<dbReference type="EMBL" id="CP117811">
    <property type="protein sequence ID" value="WDE96766.1"/>
    <property type="molecule type" value="Genomic_DNA"/>
</dbReference>
<dbReference type="NCBIfam" id="TIGR01032">
    <property type="entry name" value="rplT_bact"/>
    <property type="match status" value="1"/>
</dbReference>
<proteinExistence type="inferred from homology"/>
<sequence length="118" mass="13371">MRATNSPASRARRKRILKAAKGFYGCASKRIRNAMDAVDKANQHAYVGRKQKKRQYRQLWTTRINAACRQQDTNYSSFIAGLKKLNIELNRKVLADMAITDRAAFNALVEQAKAVLAK</sequence>
<dbReference type="Gene3D" id="1.10.1900.20">
    <property type="entry name" value="Ribosomal protein L20"/>
    <property type="match status" value="1"/>
</dbReference>
<dbReference type="GO" id="GO:0005840">
    <property type="term" value="C:ribosome"/>
    <property type="evidence" value="ECO:0007669"/>
    <property type="project" value="UniProtKB-KW"/>
</dbReference>
<evidence type="ECO:0000256" key="2">
    <source>
        <dbReference type="ARBA" id="ARBA00022980"/>
    </source>
</evidence>
<dbReference type="Pfam" id="PF00453">
    <property type="entry name" value="Ribosomal_L20"/>
    <property type="match status" value="1"/>
</dbReference>
<keyword evidence="3 5" id="KW-0687">Ribonucleoprotein</keyword>
<dbReference type="Gene3D" id="6.10.160.10">
    <property type="match status" value="1"/>
</dbReference>
<evidence type="ECO:0000256" key="3">
    <source>
        <dbReference type="ARBA" id="ARBA00023274"/>
    </source>
</evidence>
<organism evidence="7 8">
    <name type="scientific">Lentisphaera profundi</name>
    <dbReference type="NCBI Taxonomy" id="1658616"/>
    <lineage>
        <taxon>Bacteria</taxon>
        <taxon>Pseudomonadati</taxon>
        <taxon>Lentisphaerota</taxon>
        <taxon>Lentisphaeria</taxon>
        <taxon>Lentisphaerales</taxon>
        <taxon>Lentisphaeraceae</taxon>
        <taxon>Lentisphaera</taxon>
    </lineage>
</organism>
<evidence type="ECO:0000256" key="6">
    <source>
        <dbReference type="RuleBase" id="RU000560"/>
    </source>
</evidence>
<dbReference type="HAMAP" id="MF_00382">
    <property type="entry name" value="Ribosomal_bL20"/>
    <property type="match status" value="1"/>
</dbReference>
<protein>
    <recommendedName>
        <fullName evidence="4 5">Large ribosomal subunit protein bL20</fullName>
    </recommendedName>
</protein>
<keyword evidence="8" id="KW-1185">Reference proteome</keyword>
<dbReference type="SUPFAM" id="SSF74731">
    <property type="entry name" value="Ribosomal protein L20"/>
    <property type="match status" value="1"/>
</dbReference>
<dbReference type="InterPro" id="IPR005813">
    <property type="entry name" value="Ribosomal_bL20"/>
</dbReference>
<dbReference type="CDD" id="cd07026">
    <property type="entry name" value="Ribosomal_L20"/>
    <property type="match status" value="1"/>
</dbReference>
<accession>A0ABY7VS94</accession>
<evidence type="ECO:0000256" key="5">
    <source>
        <dbReference type="HAMAP-Rule" id="MF_00382"/>
    </source>
</evidence>
<evidence type="ECO:0000313" key="7">
    <source>
        <dbReference type="EMBL" id="WDE96766.1"/>
    </source>
</evidence>
<keyword evidence="5 6" id="KW-0694">RNA-binding</keyword>
<dbReference type="InterPro" id="IPR035566">
    <property type="entry name" value="Ribosomal_protein_bL20_C"/>
</dbReference>
<dbReference type="Proteomes" id="UP001214250">
    <property type="component" value="Chromosome 1"/>
</dbReference>
<dbReference type="PANTHER" id="PTHR10986">
    <property type="entry name" value="39S RIBOSOMAL PROTEIN L20"/>
    <property type="match status" value="1"/>
</dbReference>
<dbReference type="PRINTS" id="PR00062">
    <property type="entry name" value="RIBOSOMALL20"/>
</dbReference>
<dbReference type="RefSeq" id="WP_274150831.1">
    <property type="nucleotide sequence ID" value="NZ_CP117811.1"/>
</dbReference>
<keyword evidence="5 6" id="KW-0699">rRNA-binding</keyword>
<reference evidence="7 8" key="1">
    <citation type="submission" date="2023-02" db="EMBL/GenBank/DDBJ databases">
        <title>Genome sequence of Lentisphaera profundi SAORIC-696.</title>
        <authorList>
            <person name="Kim e."/>
            <person name="Cho J.-C."/>
            <person name="Choi A."/>
            <person name="Kang I."/>
        </authorList>
    </citation>
    <scope>NUCLEOTIDE SEQUENCE [LARGE SCALE GENOMIC DNA]</scope>
    <source>
        <strain evidence="7 8">SAORIC-696</strain>
    </source>
</reference>
<evidence type="ECO:0000256" key="1">
    <source>
        <dbReference type="ARBA" id="ARBA00007698"/>
    </source>
</evidence>
<gene>
    <name evidence="5 7" type="primary">rplT</name>
    <name evidence="7" type="ORF">PQO03_02175</name>
</gene>
<evidence type="ECO:0000256" key="4">
    <source>
        <dbReference type="ARBA" id="ARBA00035172"/>
    </source>
</evidence>
<name>A0ABY7VS94_9BACT</name>